<dbReference type="EMBL" id="QMIF01000005">
    <property type="protein sequence ID" value="TVM34077.1"/>
    <property type="molecule type" value="Genomic_DNA"/>
</dbReference>
<dbReference type="RefSeq" id="WP_144305073.1">
    <property type="nucleotide sequence ID" value="NZ_CP039543.1"/>
</dbReference>
<dbReference type="OrthoDB" id="5416392at2"/>
<evidence type="ECO:0000313" key="11">
    <source>
        <dbReference type="Proteomes" id="UP000503251"/>
    </source>
</evidence>
<feature type="transmembrane region" description="Helical" evidence="6">
    <location>
        <begin position="224"/>
        <end position="242"/>
    </location>
</feature>
<dbReference type="PANTHER" id="PTHR32322:SF2">
    <property type="entry name" value="EAMA DOMAIN-CONTAINING PROTEIN"/>
    <property type="match status" value="1"/>
</dbReference>
<comment type="subcellular location">
    <subcellularLocation>
        <location evidence="1">Membrane</location>
        <topology evidence="1">Multi-pass membrane protein</topology>
    </subcellularLocation>
</comment>
<feature type="domain" description="EamA" evidence="7">
    <location>
        <begin position="162"/>
        <end position="294"/>
    </location>
</feature>
<proteinExistence type="inferred from homology"/>
<keyword evidence="3 6" id="KW-0812">Transmembrane</keyword>
<evidence type="ECO:0000256" key="2">
    <source>
        <dbReference type="ARBA" id="ARBA00007362"/>
    </source>
</evidence>
<keyword evidence="5 6" id="KW-0472">Membrane</keyword>
<evidence type="ECO:0000313" key="8">
    <source>
        <dbReference type="EMBL" id="QJT10696.1"/>
    </source>
</evidence>
<evidence type="ECO:0000313" key="9">
    <source>
        <dbReference type="EMBL" id="TVM34077.1"/>
    </source>
</evidence>
<dbReference type="InterPro" id="IPR050638">
    <property type="entry name" value="AA-Vitamin_Transporters"/>
</dbReference>
<feature type="transmembrane region" description="Helical" evidence="6">
    <location>
        <begin position="104"/>
        <end position="125"/>
    </location>
</feature>
<feature type="transmembrane region" description="Helical" evidence="6">
    <location>
        <begin position="75"/>
        <end position="92"/>
    </location>
</feature>
<keyword evidence="11" id="KW-1185">Reference proteome</keyword>
<feature type="domain" description="EamA" evidence="7">
    <location>
        <begin position="18"/>
        <end position="147"/>
    </location>
</feature>
<feature type="transmembrane region" description="Helical" evidence="6">
    <location>
        <begin position="132"/>
        <end position="148"/>
    </location>
</feature>
<evidence type="ECO:0000256" key="6">
    <source>
        <dbReference type="SAM" id="Phobius"/>
    </source>
</evidence>
<dbReference type="EMBL" id="CP039543">
    <property type="protein sequence ID" value="QJT10696.1"/>
    <property type="molecule type" value="Genomic_DNA"/>
</dbReference>
<feature type="transmembrane region" description="Helical" evidence="6">
    <location>
        <begin position="12"/>
        <end position="34"/>
    </location>
</feature>
<evidence type="ECO:0000256" key="4">
    <source>
        <dbReference type="ARBA" id="ARBA00022989"/>
    </source>
</evidence>
<dbReference type="Proteomes" id="UP000434052">
    <property type="component" value="Unassembled WGS sequence"/>
</dbReference>
<feature type="transmembrane region" description="Helical" evidence="6">
    <location>
        <begin position="160"/>
        <end position="179"/>
    </location>
</feature>
<feature type="transmembrane region" description="Helical" evidence="6">
    <location>
        <begin position="280"/>
        <end position="299"/>
    </location>
</feature>
<keyword evidence="4 6" id="KW-1133">Transmembrane helix</keyword>
<reference evidence="9 10" key="1">
    <citation type="submission" date="2018-06" db="EMBL/GenBank/DDBJ databases">
        <title>Complete genome of Desulfovibrio marinus P48SEP.</title>
        <authorList>
            <person name="Crispim J.S."/>
            <person name="Vidigal P.M.P."/>
            <person name="Silva L.C.F."/>
            <person name="Araujo L.C."/>
            <person name="Laguardia C.N."/>
            <person name="Dias R.S."/>
            <person name="Sousa M.P."/>
            <person name="Paula S.O."/>
            <person name="Silva C."/>
        </authorList>
    </citation>
    <scope>NUCLEOTIDE SEQUENCE [LARGE SCALE GENOMIC DNA]</scope>
    <source>
        <strain evidence="9 10">P48SEP</strain>
    </source>
</reference>
<feature type="transmembrane region" description="Helical" evidence="6">
    <location>
        <begin position="191"/>
        <end position="212"/>
    </location>
</feature>
<name>A0A6P1ZJF6_9BACT</name>
<evidence type="ECO:0000256" key="5">
    <source>
        <dbReference type="ARBA" id="ARBA00023136"/>
    </source>
</evidence>
<dbReference type="Proteomes" id="UP000503251">
    <property type="component" value="Chromosome"/>
</dbReference>
<evidence type="ECO:0000259" key="7">
    <source>
        <dbReference type="Pfam" id="PF00892"/>
    </source>
</evidence>
<dbReference type="PANTHER" id="PTHR32322">
    <property type="entry name" value="INNER MEMBRANE TRANSPORTER"/>
    <property type="match status" value="1"/>
</dbReference>
<dbReference type="AlphaFoldDB" id="A0A6P1ZJF6"/>
<evidence type="ECO:0000256" key="3">
    <source>
        <dbReference type="ARBA" id="ARBA00022692"/>
    </source>
</evidence>
<dbReference type="Pfam" id="PF00892">
    <property type="entry name" value="EamA"/>
    <property type="match status" value="2"/>
</dbReference>
<dbReference type="SUPFAM" id="SSF103481">
    <property type="entry name" value="Multidrug resistance efflux transporter EmrE"/>
    <property type="match status" value="2"/>
</dbReference>
<dbReference type="GO" id="GO:0016020">
    <property type="term" value="C:membrane"/>
    <property type="evidence" value="ECO:0007669"/>
    <property type="project" value="UniProtKB-SubCell"/>
</dbReference>
<reference evidence="8 11" key="2">
    <citation type="submission" date="2019-04" db="EMBL/GenBank/DDBJ databases">
        <title>Isolation and culture of sulfate reducing bacteria from the cold seep of the South China Sea.</title>
        <authorList>
            <person name="Sun C."/>
            <person name="Liu R."/>
        </authorList>
    </citation>
    <scope>NUCLEOTIDE SEQUENCE [LARGE SCALE GENOMIC DNA]</scope>
    <source>
        <strain evidence="8 11">CS1</strain>
    </source>
</reference>
<evidence type="ECO:0000313" key="10">
    <source>
        <dbReference type="Proteomes" id="UP000434052"/>
    </source>
</evidence>
<dbReference type="InterPro" id="IPR000620">
    <property type="entry name" value="EamA_dom"/>
</dbReference>
<feature type="transmembrane region" description="Helical" evidence="6">
    <location>
        <begin position="254"/>
        <end position="274"/>
    </location>
</feature>
<gene>
    <name evidence="9" type="ORF">DQK91_09235</name>
    <name evidence="8" type="ORF">E8L03_18020</name>
</gene>
<sequence>MSHPPQPTSRIGVYIPSIALFVAVLIWASSFVAMKVAVMAFSPLVVIFGRMAVASVIFGFVALRTGIPKVRRQDVVIILCMALCEPCLYFIFEAFALRYTTASQAGMITAMLPLMVAAVAFVSLGERPRARTWAGFFIAVAGVVWLSAASVSSDLAPNPILGNTLEFLAMVCATGYTVLLKRLSSTNSPWFLTAVQAVAGALFYLPGLLLPIAQTHGEPGLNGVLAILYLGSIVTIGAYGLYNFGVSRLPASQASAFINLIPVFSVILGTMLLGETFTPWQIAASVVVLVGVGLSQGGLRRVGVE</sequence>
<accession>A0A6P1ZJF6</accession>
<organism evidence="9 10">
    <name type="scientific">Oceanidesulfovibrio marinus</name>
    <dbReference type="NCBI Taxonomy" id="370038"/>
    <lineage>
        <taxon>Bacteria</taxon>
        <taxon>Pseudomonadati</taxon>
        <taxon>Thermodesulfobacteriota</taxon>
        <taxon>Desulfovibrionia</taxon>
        <taxon>Desulfovibrionales</taxon>
        <taxon>Desulfovibrionaceae</taxon>
        <taxon>Oceanidesulfovibrio</taxon>
    </lineage>
</organism>
<comment type="similarity">
    <text evidence="2">Belongs to the EamA transporter family.</text>
</comment>
<feature type="transmembrane region" description="Helical" evidence="6">
    <location>
        <begin position="40"/>
        <end position="63"/>
    </location>
</feature>
<dbReference type="InterPro" id="IPR037185">
    <property type="entry name" value="EmrE-like"/>
</dbReference>
<evidence type="ECO:0000256" key="1">
    <source>
        <dbReference type="ARBA" id="ARBA00004141"/>
    </source>
</evidence>
<protein>
    <submittedName>
        <fullName evidence="8">DMT family transporter</fullName>
    </submittedName>
    <submittedName>
        <fullName evidence="9">EamA family transporter</fullName>
    </submittedName>
</protein>